<reference evidence="1 2" key="1">
    <citation type="submission" date="2022-01" db="EMBL/GenBank/DDBJ databases">
        <authorList>
            <person name="Xiong W."/>
            <person name="Schranz E."/>
        </authorList>
    </citation>
    <scope>NUCLEOTIDE SEQUENCE [LARGE SCALE GENOMIC DNA]</scope>
</reference>
<organism evidence="1 2">
    <name type="scientific">Lactuca virosa</name>
    <dbReference type="NCBI Taxonomy" id="75947"/>
    <lineage>
        <taxon>Eukaryota</taxon>
        <taxon>Viridiplantae</taxon>
        <taxon>Streptophyta</taxon>
        <taxon>Embryophyta</taxon>
        <taxon>Tracheophyta</taxon>
        <taxon>Spermatophyta</taxon>
        <taxon>Magnoliopsida</taxon>
        <taxon>eudicotyledons</taxon>
        <taxon>Gunneridae</taxon>
        <taxon>Pentapetalae</taxon>
        <taxon>asterids</taxon>
        <taxon>campanulids</taxon>
        <taxon>Asterales</taxon>
        <taxon>Asteraceae</taxon>
        <taxon>Cichorioideae</taxon>
        <taxon>Cichorieae</taxon>
        <taxon>Lactucinae</taxon>
        <taxon>Lactuca</taxon>
    </lineage>
</organism>
<keyword evidence="2" id="KW-1185">Reference proteome</keyword>
<protein>
    <submittedName>
        <fullName evidence="1">Uncharacterized protein</fullName>
    </submittedName>
</protein>
<dbReference type="EMBL" id="CAKMRJ010001639">
    <property type="protein sequence ID" value="CAH1424471.1"/>
    <property type="molecule type" value="Genomic_DNA"/>
</dbReference>
<proteinExistence type="predicted"/>
<sequence length="91" mass="11196">MKARRLIQSCIFFHTVRYRFFHKIGGYLGFWVLKQFFKLWPISYSNKMHFRPSSYHNADFDLVFTSEWTARHSSSWLKRKSSEFWPKKKPL</sequence>
<name>A0AAU9MG17_9ASTR</name>
<dbReference type="AlphaFoldDB" id="A0AAU9MG17"/>
<gene>
    <name evidence="1" type="ORF">LVIROSA_LOCUS11671</name>
</gene>
<dbReference type="Proteomes" id="UP001157418">
    <property type="component" value="Unassembled WGS sequence"/>
</dbReference>
<evidence type="ECO:0000313" key="2">
    <source>
        <dbReference type="Proteomes" id="UP001157418"/>
    </source>
</evidence>
<accession>A0AAU9MG17</accession>
<evidence type="ECO:0000313" key="1">
    <source>
        <dbReference type="EMBL" id="CAH1424471.1"/>
    </source>
</evidence>
<comment type="caution">
    <text evidence="1">The sequence shown here is derived from an EMBL/GenBank/DDBJ whole genome shotgun (WGS) entry which is preliminary data.</text>
</comment>